<dbReference type="KEGG" id="mde:101893138"/>
<dbReference type="VEuPathDB" id="VectorBase:MDOA011713"/>
<proteinExistence type="predicted"/>
<dbReference type="AlphaFoldDB" id="A0A1I8N5E2"/>
<reference evidence="3" key="2">
    <citation type="submission" date="2025-04" db="UniProtKB">
        <authorList>
            <consortium name="RefSeq"/>
        </authorList>
    </citation>
    <scope>IDENTIFICATION</scope>
    <source>
        <strain evidence="3">Aabys</strain>
    </source>
</reference>
<dbReference type="VEuPathDB" id="VectorBase:MDOMA2_019536"/>
<evidence type="ECO:0000313" key="1">
    <source>
        <dbReference type="EnsemblMetazoa" id="MDOA011713-PA"/>
    </source>
</evidence>
<keyword evidence="3" id="KW-0969">Cilium</keyword>
<evidence type="ECO:0000313" key="2">
    <source>
        <dbReference type="Proteomes" id="UP001652621"/>
    </source>
</evidence>
<dbReference type="Pfam" id="PF24569">
    <property type="entry name" value="CFAP161"/>
    <property type="match status" value="1"/>
</dbReference>
<keyword evidence="3" id="KW-0282">Flagellum</keyword>
<keyword evidence="3" id="KW-0966">Cell projection</keyword>
<dbReference type="InterPro" id="IPR055325">
    <property type="entry name" value="CF161"/>
</dbReference>
<gene>
    <name evidence="1" type="primary">101893138</name>
    <name evidence="3" type="synonym">LOC101893138</name>
</gene>
<dbReference type="EnsemblMetazoa" id="MDOA011713-RA">
    <property type="protein sequence ID" value="MDOA011713-PA"/>
    <property type="gene ID" value="MDOA011713"/>
</dbReference>
<dbReference type="GeneID" id="101893138"/>
<sequence>MSLVTRSRYRPITRLGNWFEDICLEEDKIKQFTQKRDNGELLVEKTRKLFQNFHKEINMEAPGETISFGGIVQLMPAQMRLCQYPAYDKHLTLSVVINERVVRRSQKMNEECELTIAPSLKPCIRNSFRIMAPNEAEDGNESKHESEMVLKYGQPFRLQCVNDPENPLLLYTAQKSWDLTSVIANSFESRKFGEINLTLGLCSKKNCGPGKQIPAAYTNWYCQHIDPHLRFETNGTPLPSNEPLVITHMATNRNLAAENVMIQTLFGPEFLVSVQNYKNIFKRETWQNLWIISNGHQFK</sequence>
<accession>A0A1I8N5E2</accession>
<evidence type="ECO:0000313" key="3">
    <source>
        <dbReference type="RefSeq" id="XP_005181910.1"/>
    </source>
</evidence>
<organism evidence="1">
    <name type="scientific">Musca domestica</name>
    <name type="common">House fly</name>
    <dbReference type="NCBI Taxonomy" id="7370"/>
    <lineage>
        <taxon>Eukaryota</taxon>
        <taxon>Metazoa</taxon>
        <taxon>Ecdysozoa</taxon>
        <taxon>Arthropoda</taxon>
        <taxon>Hexapoda</taxon>
        <taxon>Insecta</taxon>
        <taxon>Pterygota</taxon>
        <taxon>Neoptera</taxon>
        <taxon>Endopterygota</taxon>
        <taxon>Diptera</taxon>
        <taxon>Brachycera</taxon>
        <taxon>Muscomorpha</taxon>
        <taxon>Muscoidea</taxon>
        <taxon>Muscidae</taxon>
        <taxon>Musca</taxon>
    </lineage>
</organism>
<reference evidence="1" key="1">
    <citation type="submission" date="2020-05" db="UniProtKB">
        <authorList>
            <consortium name="EnsemblMetazoa"/>
        </authorList>
    </citation>
    <scope>IDENTIFICATION</scope>
    <source>
        <strain evidence="1">Aabys</strain>
    </source>
</reference>
<dbReference type="GO" id="GO:0060271">
    <property type="term" value="P:cilium assembly"/>
    <property type="evidence" value="ECO:0007669"/>
    <property type="project" value="TreeGrafter"/>
</dbReference>
<dbReference type="PANTHER" id="PTHR24274:SF1">
    <property type="entry name" value="CILIA- AND FLAGELLA-ASSOCIATED PROTEIN 161"/>
    <property type="match status" value="1"/>
</dbReference>
<dbReference type="PANTHER" id="PTHR24274">
    <property type="entry name" value="CILIA- AND FLAGELLA-ASSOCIATED PROTEIN 161"/>
    <property type="match status" value="1"/>
</dbReference>
<dbReference type="RefSeq" id="XP_005181910.1">
    <property type="nucleotide sequence ID" value="XM_005181853.2"/>
</dbReference>
<dbReference type="GO" id="GO:0031514">
    <property type="term" value="C:motile cilium"/>
    <property type="evidence" value="ECO:0007669"/>
    <property type="project" value="TreeGrafter"/>
</dbReference>
<dbReference type="eggNOG" id="KOG3627">
    <property type="taxonomic scope" value="Eukaryota"/>
</dbReference>
<dbReference type="Proteomes" id="UP001652621">
    <property type="component" value="Unplaced"/>
</dbReference>
<protein>
    <submittedName>
        <fullName evidence="3">Cilia- and flagella-associated protein 161</fullName>
    </submittedName>
</protein>
<name>A0A1I8N5E2_MUSDO</name>
<dbReference type="OrthoDB" id="2126411at2759"/>
<keyword evidence="2" id="KW-1185">Reference proteome</keyword>